<name>A0AAN9NY66_PSOTE</name>
<feature type="compositionally biased region" description="Acidic residues" evidence="1">
    <location>
        <begin position="87"/>
        <end position="102"/>
    </location>
</feature>
<reference evidence="2 3" key="1">
    <citation type="submission" date="2024-01" db="EMBL/GenBank/DDBJ databases">
        <title>The genomes of 5 underutilized Papilionoideae crops provide insights into root nodulation and disease resistanc.</title>
        <authorList>
            <person name="Jiang F."/>
        </authorList>
    </citation>
    <scope>NUCLEOTIDE SEQUENCE [LARGE SCALE GENOMIC DNA]</scope>
    <source>
        <strain evidence="2">DUOXIRENSHENG_FW03</strain>
        <tissue evidence="2">Leaves</tissue>
    </source>
</reference>
<accession>A0AAN9NY66</accession>
<organism evidence="2 3">
    <name type="scientific">Psophocarpus tetragonolobus</name>
    <name type="common">Winged bean</name>
    <name type="synonym">Dolichos tetragonolobus</name>
    <dbReference type="NCBI Taxonomy" id="3891"/>
    <lineage>
        <taxon>Eukaryota</taxon>
        <taxon>Viridiplantae</taxon>
        <taxon>Streptophyta</taxon>
        <taxon>Embryophyta</taxon>
        <taxon>Tracheophyta</taxon>
        <taxon>Spermatophyta</taxon>
        <taxon>Magnoliopsida</taxon>
        <taxon>eudicotyledons</taxon>
        <taxon>Gunneridae</taxon>
        <taxon>Pentapetalae</taxon>
        <taxon>rosids</taxon>
        <taxon>fabids</taxon>
        <taxon>Fabales</taxon>
        <taxon>Fabaceae</taxon>
        <taxon>Papilionoideae</taxon>
        <taxon>50 kb inversion clade</taxon>
        <taxon>NPAAA clade</taxon>
        <taxon>indigoferoid/millettioid clade</taxon>
        <taxon>Phaseoleae</taxon>
        <taxon>Psophocarpus</taxon>
    </lineage>
</organism>
<comment type="caution">
    <text evidence="2">The sequence shown here is derived from an EMBL/GenBank/DDBJ whole genome shotgun (WGS) entry which is preliminary data.</text>
</comment>
<dbReference type="Proteomes" id="UP001386955">
    <property type="component" value="Unassembled WGS sequence"/>
</dbReference>
<protein>
    <submittedName>
        <fullName evidence="2">Uncharacterized protein</fullName>
    </submittedName>
</protein>
<dbReference type="AlphaFoldDB" id="A0AAN9NY66"/>
<feature type="region of interest" description="Disordered" evidence="1">
    <location>
        <begin position="84"/>
        <end position="137"/>
    </location>
</feature>
<evidence type="ECO:0000256" key="1">
    <source>
        <dbReference type="SAM" id="MobiDB-lite"/>
    </source>
</evidence>
<evidence type="ECO:0000313" key="3">
    <source>
        <dbReference type="Proteomes" id="UP001386955"/>
    </source>
</evidence>
<keyword evidence="3" id="KW-1185">Reference proteome</keyword>
<dbReference type="EMBL" id="JAYMYS010000009">
    <property type="protein sequence ID" value="KAK7380845.1"/>
    <property type="molecule type" value="Genomic_DNA"/>
</dbReference>
<proteinExistence type="predicted"/>
<feature type="compositionally biased region" description="Basic and acidic residues" evidence="1">
    <location>
        <begin position="103"/>
        <end position="124"/>
    </location>
</feature>
<evidence type="ECO:0000313" key="2">
    <source>
        <dbReference type="EMBL" id="KAK7380845.1"/>
    </source>
</evidence>
<sequence length="150" mass="16550">MLTLSLLNHCLWFSNCKLTNNHLHFEFVSQSSSLQLLASSTLSATLRIHIHYTEVVEVEVDGGDTVAEETDGGGGIAAEVENLKVESEDEDEKEVEEVEEAGEGGRKEKGTTKLGEEIEGRTEINGEQEEPMMQENGGNNVWWGVIFVNL</sequence>
<gene>
    <name evidence="2" type="ORF">VNO78_33364</name>
</gene>